<proteinExistence type="predicted"/>
<organism evidence="1">
    <name type="scientific">Eucampia antarctica</name>
    <dbReference type="NCBI Taxonomy" id="49252"/>
    <lineage>
        <taxon>Eukaryota</taxon>
        <taxon>Sar</taxon>
        <taxon>Stramenopiles</taxon>
        <taxon>Ochrophyta</taxon>
        <taxon>Bacillariophyta</taxon>
        <taxon>Mediophyceae</taxon>
        <taxon>Biddulphiophycidae</taxon>
        <taxon>Hemiaulales</taxon>
        <taxon>Hemiaulaceae</taxon>
        <taxon>Eucampia</taxon>
    </lineage>
</organism>
<evidence type="ECO:0000313" key="1">
    <source>
        <dbReference type="EMBL" id="CAD9680181.1"/>
    </source>
</evidence>
<dbReference type="EMBL" id="HBHI01018407">
    <property type="protein sequence ID" value="CAD9680181.1"/>
    <property type="molecule type" value="Transcribed_RNA"/>
</dbReference>
<reference evidence="1" key="1">
    <citation type="submission" date="2021-01" db="EMBL/GenBank/DDBJ databases">
        <authorList>
            <person name="Corre E."/>
            <person name="Pelletier E."/>
            <person name="Niang G."/>
            <person name="Scheremetjew M."/>
            <person name="Finn R."/>
            <person name="Kale V."/>
            <person name="Holt S."/>
            <person name="Cochrane G."/>
            <person name="Meng A."/>
            <person name="Brown T."/>
            <person name="Cohen L."/>
        </authorList>
    </citation>
    <scope>NUCLEOTIDE SEQUENCE</scope>
    <source>
        <strain evidence="1">CCMP1452</strain>
    </source>
</reference>
<dbReference type="InterPro" id="IPR010297">
    <property type="entry name" value="DUF900_hydrolase"/>
</dbReference>
<accession>A0A7S2RUP0</accession>
<dbReference type="AlphaFoldDB" id="A0A7S2RUP0"/>
<protein>
    <submittedName>
        <fullName evidence="1">Uncharacterized protein</fullName>
    </submittedName>
</protein>
<name>A0A7S2RUP0_9STRA</name>
<gene>
    <name evidence="1" type="ORF">EANT1437_LOCUS9428</name>
</gene>
<sequence length="558" mass="64049">MVVDKEDATQGQSFRLLNMLCTKKIKKVERNLPNVVEDGEEEETTPRGPKLGEKFKFPGLALLAIDYMVMSTGESGGKTLIRFSEKTRGTEKNETELRAHHIDHVDGLKHAETLEDDAIFIKNIRYIDNEAFSPDRHGMRVYEAEKLTKEEAKEYFTETHEKAAPFFTIHGFTNEPGHVLPRVLNAQVLLDVDDPSEMTSVFVPVLWPNDGSVFNYGEDQTNVVTVALENIFESTDIFVNKNLLCHSMGNFLLRKGIRQANKNKIYLKFDNIFLAAADVNISLFNDEYKRQYRENNTEKVEFNDGVLIANMLKDKDNEVNPTKGMLYCLYNPLDYALKIYSTKFNNRDRLGNNGIGMKETLTGKASRKVISELEDGNKYQNLRIITNEDDGDPMNHGYNFSEACIDHYRIKLGMEKPVNIKPDHTDGNYYIASKKYPDRYLCLQGNFTWAQEVVPSSKRDICKVRIKQAEKGEGYTMHPVRKIESSLFMFFRDGHEIELTPRSQLGKVSHIIELVKNETDDSYSIKGHNGKYLKMSYNNVTQTSQLDGDETSFWFYKV</sequence>
<dbReference type="Pfam" id="PF05990">
    <property type="entry name" value="DUF900"/>
    <property type="match status" value="1"/>
</dbReference>